<name>A0A543L0M2_9MICO</name>
<accession>A0A543L0M2</accession>
<dbReference type="SMR" id="A0A543L0M2"/>
<reference evidence="1 2" key="1">
    <citation type="submission" date="2019-06" db="EMBL/GenBank/DDBJ databases">
        <title>Sequencing the genomes of 1000 actinobacteria strains.</title>
        <authorList>
            <person name="Klenk H.-P."/>
        </authorList>
    </citation>
    <scope>NUCLEOTIDE SEQUENCE [LARGE SCALE GENOMIC DNA]</scope>
    <source>
        <strain evidence="1 2">DSM 20427</strain>
    </source>
</reference>
<evidence type="ECO:0000313" key="2">
    <source>
        <dbReference type="Proteomes" id="UP000319804"/>
    </source>
</evidence>
<evidence type="ECO:0000313" key="1">
    <source>
        <dbReference type="EMBL" id="TQN00873.1"/>
    </source>
</evidence>
<dbReference type="OrthoDB" id="5517693at2"/>
<dbReference type="EMBL" id="VFPS01000001">
    <property type="protein sequence ID" value="TQN00873.1"/>
    <property type="molecule type" value="Genomic_DNA"/>
</dbReference>
<organism evidence="1 2">
    <name type="scientific">Microbacterium lacticum</name>
    <dbReference type="NCBI Taxonomy" id="33885"/>
    <lineage>
        <taxon>Bacteria</taxon>
        <taxon>Bacillati</taxon>
        <taxon>Actinomycetota</taxon>
        <taxon>Actinomycetes</taxon>
        <taxon>Micrococcales</taxon>
        <taxon>Microbacteriaceae</taxon>
        <taxon>Microbacterium</taxon>
    </lineage>
</organism>
<proteinExistence type="predicted"/>
<keyword evidence="2" id="KW-1185">Reference proteome</keyword>
<sequence>MDLATSLRPCPVPLLIAHDADPTGRPRELPGQIRVRRGVYVPVAPWRALAPWDRYLTRVHAVAAVRPNSVFCLESAAALCGLPLFGEPRNIHVYDPVAARSTTFGDIAVHTSRTPRIVSRHGDNDVVGVADTVVDLARVLPPAFALATLDAAIGPGSAAHLTLDTIADRLACRADGSRGTRRARWAIDKAEGRAESVGESVSRAVIDWLGYPPPTLQRTFRFEGVEDRVDFFWEEYGVAGESDGYGKYSADAVASVIGEKRREDRLRRHLIGFARWDWTDAMRADPLDRSLAAAGLRPERARQHGMLATLRRNPRSL</sequence>
<evidence type="ECO:0008006" key="3">
    <source>
        <dbReference type="Google" id="ProtNLM"/>
    </source>
</evidence>
<dbReference type="AlphaFoldDB" id="A0A543L0M2"/>
<gene>
    <name evidence="1" type="ORF">FHX68_0998</name>
</gene>
<protein>
    <recommendedName>
        <fullName evidence="3">Transcriptional regulator, AbiEi antitoxin, Type IV TA system</fullName>
    </recommendedName>
</protein>
<comment type="caution">
    <text evidence="1">The sequence shown here is derived from an EMBL/GenBank/DDBJ whole genome shotgun (WGS) entry which is preliminary data.</text>
</comment>
<dbReference type="Proteomes" id="UP000319804">
    <property type="component" value="Unassembled WGS sequence"/>
</dbReference>
<dbReference type="RefSeq" id="WP_141380373.1">
    <property type="nucleotide sequence ID" value="NZ_BJNA01000021.1"/>
</dbReference>